<name>A0ABY6TF99_9CORY</name>
<feature type="domain" description="Luciferase-like" evidence="2">
    <location>
        <begin position="14"/>
        <end position="289"/>
    </location>
</feature>
<dbReference type="Pfam" id="PF00296">
    <property type="entry name" value="Bac_luciferase"/>
    <property type="match status" value="1"/>
</dbReference>
<dbReference type="NCBIfam" id="TIGR03558">
    <property type="entry name" value="oxido_grp_1"/>
    <property type="match status" value="1"/>
</dbReference>
<dbReference type="GO" id="GO:0052601">
    <property type="term" value="F:limonene 1,2-monooxygenase [NAD(P)H) activity"/>
    <property type="evidence" value="ECO:0007669"/>
    <property type="project" value="UniProtKB-EC"/>
</dbReference>
<gene>
    <name evidence="3" type="primary">limB_2</name>
    <name evidence="3" type="ORF">NCTC934_01811</name>
</gene>
<keyword evidence="4" id="KW-1185">Reference proteome</keyword>
<dbReference type="SUPFAM" id="SSF51679">
    <property type="entry name" value="Bacterial luciferase-like"/>
    <property type="match status" value="1"/>
</dbReference>
<keyword evidence="3" id="KW-0560">Oxidoreductase</keyword>
<evidence type="ECO:0000313" key="3">
    <source>
        <dbReference type="EMBL" id="VEH73506.1"/>
    </source>
</evidence>
<proteinExistence type="predicted"/>
<dbReference type="Gene3D" id="3.20.20.30">
    <property type="entry name" value="Luciferase-like domain"/>
    <property type="match status" value="1"/>
</dbReference>
<protein>
    <submittedName>
        <fullName evidence="3">Coenzyme F420-dependent N5,N10-methylene tetrahydromethanopterin reductase</fullName>
        <ecNumber evidence="3">1.14.13.107</ecNumber>
    </submittedName>
</protein>
<dbReference type="InterPro" id="IPR011251">
    <property type="entry name" value="Luciferase-like_dom"/>
</dbReference>
<accession>A0ABY6TF99</accession>
<dbReference type="EMBL" id="LR134408">
    <property type="protein sequence ID" value="VEH73506.1"/>
    <property type="molecule type" value="Genomic_DNA"/>
</dbReference>
<dbReference type="Proteomes" id="UP000280707">
    <property type="component" value="Chromosome"/>
</dbReference>
<dbReference type="InterPro" id="IPR036661">
    <property type="entry name" value="Luciferase-like_sf"/>
</dbReference>
<dbReference type="PANTHER" id="PTHR30137:SF6">
    <property type="entry name" value="LUCIFERASE-LIKE MONOOXYGENASE"/>
    <property type="match status" value="1"/>
</dbReference>
<comment type="similarity">
    <text evidence="1">To bacterial alkanal monooxygenase alpha and beta chains.</text>
</comment>
<evidence type="ECO:0000313" key="4">
    <source>
        <dbReference type="Proteomes" id="UP000280707"/>
    </source>
</evidence>
<dbReference type="InterPro" id="IPR019949">
    <property type="entry name" value="CmoO-like"/>
</dbReference>
<sequence length="314" mass="34067">MATVVAMRFSILDRGAAGRLDGVAEHAQHVERLGFHRFFLAEHHGVPGIPAGQPGMLAAHVAARTQRIRVGTAGIMVLNHPPFLVAEQINLLEALYPGRIDIGLGSSVGFTAPVRKALRQGDPLELKPQFENEVETLLRYLRSEEAVTVRPEYAGTPLYILAGFRSVTVAARLGLGVILGGPVEMQEKAARLYREHALADAPPIISSLNIAVADTADQARDLLLPESYAKVMAQSTGEFAPLRPARELDLEGLTNQQQRRIDESLGHDVWGTVGEVGEELRGIGKRLGVEEFLITGDMPDLAGRARSEEMVVEI</sequence>
<dbReference type="InterPro" id="IPR050766">
    <property type="entry name" value="Bact_Lucif_Oxidored"/>
</dbReference>
<reference evidence="3 4" key="1">
    <citation type="submission" date="2018-12" db="EMBL/GenBank/DDBJ databases">
        <authorList>
            <consortium name="Pathogen Informatics"/>
        </authorList>
    </citation>
    <scope>NUCLEOTIDE SEQUENCE [LARGE SCALE GENOMIC DNA]</scope>
    <source>
        <strain evidence="3 4">NCTC934</strain>
    </source>
</reference>
<dbReference type="EC" id="1.14.13.107" evidence="3"/>
<evidence type="ECO:0000256" key="1">
    <source>
        <dbReference type="ARBA" id="ARBA00007789"/>
    </source>
</evidence>
<dbReference type="RefSeq" id="WP_126319672.1">
    <property type="nucleotide sequence ID" value="NZ_LR134408.1"/>
</dbReference>
<dbReference type="PANTHER" id="PTHR30137">
    <property type="entry name" value="LUCIFERASE-LIKE MONOOXYGENASE"/>
    <property type="match status" value="1"/>
</dbReference>
<organism evidence="3 4">
    <name type="scientific">Corynebacterium segmentosum</name>
    <dbReference type="NCBI Taxonomy" id="43990"/>
    <lineage>
        <taxon>Bacteria</taxon>
        <taxon>Bacillati</taxon>
        <taxon>Actinomycetota</taxon>
        <taxon>Actinomycetes</taxon>
        <taxon>Mycobacteriales</taxon>
        <taxon>Corynebacteriaceae</taxon>
        <taxon>Corynebacterium</taxon>
    </lineage>
</organism>
<evidence type="ECO:0000259" key="2">
    <source>
        <dbReference type="Pfam" id="PF00296"/>
    </source>
</evidence>